<protein>
    <submittedName>
        <fullName evidence="7">Probable myosin-binding protein 5 isoform X1</fullName>
    </submittedName>
</protein>
<evidence type="ECO:0000259" key="6">
    <source>
        <dbReference type="PROSITE" id="PS51775"/>
    </source>
</evidence>
<sequence>MSLITVTLHYKNREFKNHLSDNEESLGEDASKQGRIDDADAEVKDRTSEEKRISMCILDDVAEHCGNAAFKMRALILEFFQWKASSCLYEPFTLNRAEKASIQMEALQYQRMTKGQAEYKQDAIHILQDVVAKRDEHIRVIKSELKSYREKNADIRKVGSDQVEADADEYYQEWKSQSSSSFDLLERPLGNDFDEFGNPMERDFDKSGESYSRISVEIKRETYEEPLLDFEFDKHQLYSMLKNLENHIESSTLEDEWDDDDTNTMSKTNPIHVSNCAIKPLHFVPNSPAATLNSVQNSLAATLNLVPSSPAAALNSVPNSPAVALNSFYIEIDKFGKTMSPSSEKSFASLLITLNDYISKLEASISAICVGYLSFVKLRNYRDQWTDVNTWDDQWSDYNTENSLSVMDTNLNKLDEYISTMMWYFNQRQKGEEISIDQPKRKEQDDHDPFSYDNIKSVQAWVTEREIHVYNVGRSDWMTVEPSLRPQGDDIEGLGKESPNRLKEAKDPSIRGNFAYESIMLLLEKKERIHLIMKPRDMQIH</sequence>
<dbReference type="Proteomes" id="UP001151760">
    <property type="component" value="Unassembled WGS sequence"/>
</dbReference>
<dbReference type="Pfam" id="PF04576">
    <property type="entry name" value="Zein-binding"/>
    <property type="match status" value="1"/>
</dbReference>
<gene>
    <name evidence="7" type="ORF">Tco_0681175</name>
</gene>
<feature type="region of interest" description="Disordered" evidence="5">
    <location>
        <begin position="19"/>
        <end position="45"/>
    </location>
</feature>
<dbReference type="InterPro" id="IPR007656">
    <property type="entry name" value="GTD-bd"/>
</dbReference>
<keyword evidence="3" id="KW-1133">Transmembrane helix</keyword>
<evidence type="ECO:0000256" key="5">
    <source>
        <dbReference type="SAM" id="MobiDB-lite"/>
    </source>
</evidence>
<reference evidence="7" key="2">
    <citation type="submission" date="2022-01" db="EMBL/GenBank/DDBJ databases">
        <authorList>
            <person name="Yamashiro T."/>
            <person name="Shiraishi A."/>
            <person name="Satake H."/>
            <person name="Nakayama K."/>
        </authorList>
    </citation>
    <scope>NUCLEOTIDE SEQUENCE</scope>
</reference>
<evidence type="ECO:0000256" key="2">
    <source>
        <dbReference type="ARBA" id="ARBA00022692"/>
    </source>
</evidence>
<evidence type="ECO:0000256" key="3">
    <source>
        <dbReference type="ARBA" id="ARBA00022989"/>
    </source>
</evidence>
<feature type="domain" description="GTD-binding" evidence="6">
    <location>
        <begin position="37"/>
        <end position="149"/>
    </location>
</feature>
<accession>A0ABQ4XND7</accession>
<keyword evidence="4" id="KW-0472">Membrane</keyword>
<dbReference type="InterPro" id="IPR039306">
    <property type="entry name" value="MYOB"/>
</dbReference>
<name>A0ABQ4XND7_9ASTR</name>
<evidence type="ECO:0000313" key="7">
    <source>
        <dbReference type="EMBL" id="GJS66611.1"/>
    </source>
</evidence>
<feature type="region of interest" description="Disordered" evidence="5">
    <location>
        <begin position="483"/>
        <end position="505"/>
    </location>
</feature>
<feature type="compositionally biased region" description="Basic and acidic residues" evidence="5">
    <location>
        <begin position="29"/>
        <end position="45"/>
    </location>
</feature>
<keyword evidence="8" id="KW-1185">Reference proteome</keyword>
<evidence type="ECO:0000313" key="8">
    <source>
        <dbReference type="Proteomes" id="UP001151760"/>
    </source>
</evidence>
<comment type="caution">
    <text evidence="7">The sequence shown here is derived from an EMBL/GenBank/DDBJ whole genome shotgun (WGS) entry which is preliminary data.</text>
</comment>
<dbReference type="EMBL" id="BQNB010009661">
    <property type="protein sequence ID" value="GJS66611.1"/>
    <property type="molecule type" value="Genomic_DNA"/>
</dbReference>
<keyword evidence="2" id="KW-0812">Transmembrane</keyword>
<proteinExistence type="predicted"/>
<comment type="subcellular location">
    <subcellularLocation>
        <location evidence="1">Membrane</location>
        <topology evidence="1">Single-pass membrane protein</topology>
    </subcellularLocation>
</comment>
<evidence type="ECO:0000256" key="1">
    <source>
        <dbReference type="ARBA" id="ARBA00004167"/>
    </source>
</evidence>
<organism evidence="7 8">
    <name type="scientific">Tanacetum coccineum</name>
    <dbReference type="NCBI Taxonomy" id="301880"/>
    <lineage>
        <taxon>Eukaryota</taxon>
        <taxon>Viridiplantae</taxon>
        <taxon>Streptophyta</taxon>
        <taxon>Embryophyta</taxon>
        <taxon>Tracheophyta</taxon>
        <taxon>Spermatophyta</taxon>
        <taxon>Magnoliopsida</taxon>
        <taxon>eudicotyledons</taxon>
        <taxon>Gunneridae</taxon>
        <taxon>Pentapetalae</taxon>
        <taxon>asterids</taxon>
        <taxon>campanulids</taxon>
        <taxon>Asterales</taxon>
        <taxon>Asteraceae</taxon>
        <taxon>Asteroideae</taxon>
        <taxon>Anthemideae</taxon>
        <taxon>Anthemidinae</taxon>
        <taxon>Tanacetum</taxon>
    </lineage>
</organism>
<dbReference type="PANTHER" id="PTHR31448">
    <property type="entry name" value="MYOSIN-BINDING PROTEIN 2"/>
    <property type="match status" value="1"/>
</dbReference>
<reference evidence="7" key="1">
    <citation type="journal article" date="2022" name="Int. J. Mol. Sci.">
        <title>Draft Genome of Tanacetum Coccineum: Genomic Comparison of Closely Related Tanacetum-Family Plants.</title>
        <authorList>
            <person name="Yamashiro T."/>
            <person name="Shiraishi A."/>
            <person name="Nakayama K."/>
            <person name="Satake H."/>
        </authorList>
    </citation>
    <scope>NUCLEOTIDE SEQUENCE</scope>
</reference>
<dbReference type="PANTHER" id="PTHR31448:SF9">
    <property type="entry name" value="MYOSIN-BINDING PROTEIN 6-RELATED"/>
    <property type="match status" value="1"/>
</dbReference>
<evidence type="ECO:0000256" key="4">
    <source>
        <dbReference type="ARBA" id="ARBA00023136"/>
    </source>
</evidence>
<dbReference type="PROSITE" id="PS51775">
    <property type="entry name" value="GTD_BINDING"/>
    <property type="match status" value="1"/>
</dbReference>
<feature type="compositionally biased region" description="Basic and acidic residues" evidence="5">
    <location>
        <begin position="493"/>
        <end position="505"/>
    </location>
</feature>